<sequence>MRLSLLLLALKGCCRQVLWWFHVLLQKTTLKPRETKESYVKLEMKRKVKKKHHFVLVHGACHGGWCWFELATLLRSKGHRVTAPDLAASGINLKPLEEIRSISDYFQPLMEVMASLPSDDKVILVGHSMGGLGVAAAMEVFAHKISAAVFASALMPGPNTVISVSQETDDTPNVVSFGPEELATKLYQLSPRQALTLAELLVRPTIMYSETDLLEKMALTTKKYGSVSRVFIVLHQDKMIVESEQREMIEINPVKEVMEIKDSDHMVMLCKPLQLFTCILDVAERYSN</sequence>
<dbReference type="Gene3D" id="3.40.50.1820">
    <property type="entry name" value="alpha/beta hydrolase"/>
    <property type="match status" value="1"/>
</dbReference>
<accession>A0A9Q0K6X6</accession>
<reference evidence="3" key="1">
    <citation type="journal article" date="2023" name="Plant J.">
        <title>The genome of the king protea, Protea cynaroides.</title>
        <authorList>
            <person name="Chang J."/>
            <person name="Duong T.A."/>
            <person name="Schoeman C."/>
            <person name="Ma X."/>
            <person name="Roodt D."/>
            <person name="Barker N."/>
            <person name="Li Z."/>
            <person name="Van de Peer Y."/>
            <person name="Mizrachi E."/>
        </authorList>
    </citation>
    <scope>NUCLEOTIDE SEQUENCE</scope>
    <source>
        <tissue evidence="3">Young leaves</tissue>
    </source>
</reference>
<gene>
    <name evidence="3" type="ORF">NE237_024142</name>
</gene>
<feature type="signal peptide" evidence="1">
    <location>
        <begin position="1"/>
        <end position="19"/>
    </location>
</feature>
<evidence type="ECO:0000313" key="4">
    <source>
        <dbReference type="Proteomes" id="UP001141806"/>
    </source>
</evidence>
<dbReference type="EMBL" id="JAMYWD010000008">
    <property type="protein sequence ID" value="KAJ4964203.1"/>
    <property type="molecule type" value="Genomic_DNA"/>
</dbReference>
<dbReference type="PANTHER" id="PTHR10992:SF943">
    <property type="entry name" value="METHYLESTERASE 10"/>
    <property type="match status" value="1"/>
</dbReference>
<evidence type="ECO:0000256" key="1">
    <source>
        <dbReference type="SAM" id="SignalP"/>
    </source>
</evidence>
<dbReference type="Pfam" id="PF12697">
    <property type="entry name" value="Abhydrolase_6"/>
    <property type="match status" value="1"/>
</dbReference>
<name>A0A9Q0K6X6_9MAGN</name>
<feature type="chain" id="PRO_5040129785" description="AB hydrolase-1 domain-containing protein" evidence="1">
    <location>
        <begin position="20"/>
        <end position="288"/>
    </location>
</feature>
<dbReference type="GO" id="GO:0080031">
    <property type="term" value="F:methyl salicylate esterase activity"/>
    <property type="evidence" value="ECO:0007669"/>
    <property type="project" value="TreeGrafter"/>
</dbReference>
<dbReference type="InterPro" id="IPR045889">
    <property type="entry name" value="MES/HNL"/>
</dbReference>
<dbReference type="GO" id="GO:0080032">
    <property type="term" value="F:methyl jasmonate esterase activity"/>
    <property type="evidence" value="ECO:0007669"/>
    <property type="project" value="TreeGrafter"/>
</dbReference>
<dbReference type="GO" id="GO:0080030">
    <property type="term" value="F:methyl indole-3-acetate esterase activity"/>
    <property type="evidence" value="ECO:0007669"/>
    <property type="project" value="TreeGrafter"/>
</dbReference>
<dbReference type="InterPro" id="IPR029058">
    <property type="entry name" value="AB_hydrolase_fold"/>
</dbReference>
<dbReference type="Proteomes" id="UP001141806">
    <property type="component" value="Unassembled WGS sequence"/>
</dbReference>
<feature type="domain" description="AB hydrolase-1" evidence="2">
    <location>
        <begin position="54"/>
        <end position="269"/>
    </location>
</feature>
<dbReference type="AlphaFoldDB" id="A0A9Q0K6X6"/>
<dbReference type="GO" id="GO:0009694">
    <property type="term" value="P:jasmonic acid metabolic process"/>
    <property type="evidence" value="ECO:0007669"/>
    <property type="project" value="TreeGrafter"/>
</dbReference>
<organism evidence="3 4">
    <name type="scientific">Protea cynaroides</name>
    <dbReference type="NCBI Taxonomy" id="273540"/>
    <lineage>
        <taxon>Eukaryota</taxon>
        <taxon>Viridiplantae</taxon>
        <taxon>Streptophyta</taxon>
        <taxon>Embryophyta</taxon>
        <taxon>Tracheophyta</taxon>
        <taxon>Spermatophyta</taxon>
        <taxon>Magnoliopsida</taxon>
        <taxon>Proteales</taxon>
        <taxon>Proteaceae</taxon>
        <taxon>Protea</taxon>
    </lineage>
</organism>
<dbReference type="GO" id="GO:0009696">
    <property type="term" value="P:salicylic acid metabolic process"/>
    <property type="evidence" value="ECO:0007669"/>
    <property type="project" value="TreeGrafter"/>
</dbReference>
<dbReference type="OrthoDB" id="408373at2759"/>
<evidence type="ECO:0000313" key="3">
    <source>
        <dbReference type="EMBL" id="KAJ4964203.1"/>
    </source>
</evidence>
<keyword evidence="1" id="KW-0732">Signal</keyword>
<evidence type="ECO:0000259" key="2">
    <source>
        <dbReference type="Pfam" id="PF12697"/>
    </source>
</evidence>
<dbReference type="SUPFAM" id="SSF53474">
    <property type="entry name" value="alpha/beta-Hydrolases"/>
    <property type="match status" value="1"/>
</dbReference>
<keyword evidence="4" id="KW-1185">Reference proteome</keyword>
<dbReference type="PANTHER" id="PTHR10992">
    <property type="entry name" value="METHYLESTERASE FAMILY MEMBER"/>
    <property type="match status" value="1"/>
</dbReference>
<protein>
    <recommendedName>
        <fullName evidence="2">AB hydrolase-1 domain-containing protein</fullName>
    </recommendedName>
</protein>
<comment type="caution">
    <text evidence="3">The sequence shown here is derived from an EMBL/GenBank/DDBJ whole genome shotgun (WGS) entry which is preliminary data.</text>
</comment>
<proteinExistence type="predicted"/>
<dbReference type="InterPro" id="IPR000073">
    <property type="entry name" value="AB_hydrolase_1"/>
</dbReference>